<accession>B3MZU7</accession>
<dbReference type="PANTHER" id="PTHR22722:SF14">
    <property type="entry name" value="MEGALIN, ISOFORM A"/>
    <property type="match status" value="1"/>
</dbReference>
<dbReference type="Pfam" id="PF00057">
    <property type="entry name" value="Ldl_recept_a"/>
    <property type="match status" value="12"/>
</dbReference>
<dbReference type="PROSITE" id="PS01209">
    <property type="entry name" value="LDLRA_1"/>
    <property type="match status" value="7"/>
</dbReference>
<keyword evidence="6" id="KW-0732">Signal</keyword>
<feature type="disulfide bond" evidence="14">
    <location>
        <begin position="1203"/>
        <end position="1221"/>
    </location>
</feature>
<gene>
    <name evidence="19" type="primary">Dana\GF19243</name>
    <name evidence="19" type="synonym">dana_GLEANR_20956</name>
    <name evidence="19" type="ORF">GF19243</name>
</gene>
<feature type="disulfide bond" evidence="14">
    <location>
        <begin position="92"/>
        <end position="104"/>
    </location>
</feature>
<evidence type="ECO:0000256" key="15">
    <source>
        <dbReference type="PROSITE-ProRule" id="PRU00461"/>
    </source>
</evidence>
<evidence type="ECO:0000256" key="2">
    <source>
        <dbReference type="ARBA" id="ARBA00009939"/>
    </source>
</evidence>
<evidence type="ECO:0000256" key="12">
    <source>
        <dbReference type="ARBA" id="ARBA00023180"/>
    </source>
</evidence>
<dbReference type="Gene3D" id="2.120.10.30">
    <property type="entry name" value="TolB, C-terminal domain"/>
    <property type="match status" value="3"/>
</dbReference>
<dbReference type="PROSITE" id="PS50026">
    <property type="entry name" value="EGF_3"/>
    <property type="match status" value="1"/>
</dbReference>
<dbReference type="PhylomeDB" id="B3MZU7"/>
<evidence type="ECO:0000313" key="20">
    <source>
        <dbReference type="Proteomes" id="UP000007801"/>
    </source>
</evidence>
<keyword evidence="9 17" id="KW-0472">Membrane</keyword>
<evidence type="ECO:0000256" key="1">
    <source>
        <dbReference type="ARBA" id="ARBA00004479"/>
    </source>
</evidence>
<dbReference type="FunFam" id="4.10.400.10:FF:000088">
    <property type="entry name" value="Heparan sulfate proteoglycan 2"/>
    <property type="match status" value="1"/>
</dbReference>
<evidence type="ECO:0000256" key="5">
    <source>
        <dbReference type="ARBA" id="ARBA00022692"/>
    </source>
</evidence>
<dbReference type="GO" id="GO:0005509">
    <property type="term" value="F:calcium ion binding"/>
    <property type="evidence" value="ECO:0007669"/>
    <property type="project" value="InterPro"/>
</dbReference>
<dbReference type="GO" id="GO:0030135">
    <property type="term" value="C:coated vesicle"/>
    <property type="evidence" value="ECO:0007669"/>
    <property type="project" value="EnsemblMetazoa"/>
</dbReference>
<feature type="disulfide bond" evidence="14">
    <location>
        <begin position="246"/>
        <end position="261"/>
    </location>
</feature>
<evidence type="ECO:0000313" key="19">
    <source>
        <dbReference type="EMBL" id="EDV33898.1"/>
    </source>
</evidence>
<feature type="disulfide bond" evidence="14">
    <location>
        <begin position="1032"/>
        <end position="1050"/>
    </location>
</feature>
<keyword evidence="8 17" id="KW-1133">Transmembrane helix</keyword>
<feature type="repeat" description="LDL-receptor class B" evidence="15">
    <location>
        <begin position="579"/>
        <end position="621"/>
    </location>
</feature>
<dbReference type="Proteomes" id="UP000007801">
    <property type="component" value="Unassembled WGS sequence"/>
</dbReference>
<evidence type="ECO:0000256" key="6">
    <source>
        <dbReference type="ARBA" id="ARBA00022729"/>
    </source>
</evidence>
<feature type="disulfide bond" evidence="14">
    <location>
        <begin position="226"/>
        <end position="238"/>
    </location>
</feature>
<keyword evidence="20" id="KW-1185">Reference proteome</keyword>
<dbReference type="InterPro" id="IPR000152">
    <property type="entry name" value="EGF-type_Asp/Asn_hydroxyl_site"/>
</dbReference>
<dbReference type="PRINTS" id="PR00261">
    <property type="entry name" value="LDLRECEPTOR"/>
</dbReference>
<feature type="domain" description="EGF-like" evidence="18">
    <location>
        <begin position="305"/>
        <end position="342"/>
    </location>
</feature>
<feature type="repeat" description="LDL-receptor class B" evidence="15">
    <location>
        <begin position="533"/>
        <end position="576"/>
    </location>
</feature>
<dbReference type="InParanoid" id="B3MZU7"/>
<feature type="disulfide bond" evidence="14">
    <location>
        <begin position="1115"/>
        <end position="1127"/>
    </location>
</feature>
<dbReference type="PROSITE" id="PS00010">
    <property type="entry name" value="ASX_HYDROXYL"/>
    <property type="match status" value="1"/>
</dbReference>
<evidence type="ECO:0000259" key="18">
    <source>
        <dbReference type="PROSITE" id="PS50026"/>
    </source>
</evidence>
<dbReference type="PROSITE" id="PS01187">
    <property type="entry name" value="EGF_CA"/>
    <property type="match status" value="2"/>
</dbReference>
<feature type="repeat" description="LDL-receptor class B" evidence="15">
    <location>
        <begin position="445"/>
        <end position="489"/>
    </location>
</feature>
<feature type="compositionally biased region" description="Basic and acidic residues" evidence="16">
    <location>
        <begin position="1"/>
        <end position="13"/>
    </location>
</feature>
<organism evidence="19 20">
    <name type="scientific">Drosophila ananassae</name>
    <name type="common">Fruit fly</name>
    <dbReference type="NCBI Taxonomy" id="7217"/>
    <lineage>
        <taxon>Eukaryota</taxon>
        <taxon>Metazoa</taxon>
        <taxon>Ecdysozoa</taxon>
        <taxon>Arthropoda</taxon>
        <taxon>Hexapoda</taxon>
        <taxon>Insecta</taxon>
        <taxon>Pterygota</taxon>
        <taxon>Neoptera</taxon>
        <taxon>Endopterygota</taxon>
        <taxon>Diptera</taxon>
        <taxon>Brachycera</taxon>
        <taxon>Muscomorpha</taxon>
        <taxon>Ephydroidea</taxon>
        <taxon>Drosophilidae</taxon>
        <taxon>Drosophila</taxon>
        <taxon>Sophophora</taxon>
    </lineage>
</organism>
<dbReference type="GO" id="GO:0005886">
    <property type="term" value="C:plasma membrane"/>
    <property type="evidence" value="ECO:0007669"/>
    <property type="project" value="TreeGrafter"/>
</dbReference>
<feature type="transmembrane region" description="Helical" evidence="17">
    <location>
        <begin position="1799"/>
        <end position="1822"/>
    </location>
</feature>
<feature type="disulfide bond" evidence="14">
    <location>
        <begin position="153"/>
        <end position="168"/>
    </location>
</feature>
<feature type="disulfide bond" evidence="14">
    <location>
        <begin position="1215"/>
        <end position="1230"/>
    </location>
</feature>
<dbReference type="PANTHER" id="PTHR22722">
    <property type="entry name" value="LOW-DENSITY LIPOPROTEIN RECEPTOR-RELATED PROTEIN 2-RELATED"/>
    <property type="match status" value="1"/>
</dbReference>
<dbReference type="HOGENOM" id="CLU_000085_5_0_1"/>
<comment type="similarity">
    <text evidence="2">Belongs to the LDLR family.</text>
</comment>
<dbReference type="STRING" id="7217.B3MZU7"/>
<dbReference type="InterPro" id="IPR049883">
    <property type="entry name" value="NOTCH1_EGF-like"/>
</dbReference>
<dbReference type="InterPro" id="IPR000742">
    <property type="entry name" value="EGF"/>
</dbReference>
<dbReference type="FunFam" id="2.120.10.30:FF:000241">
    <property type="entry name" value="Low-density lipoprotein receptor-related protein 6"/>
    <property type="match status" value="1"/>
</dbReference>
<dbReference type="Pfam" id="PF07645">
    <property type="entry name" value="EGF_CA"/>
    <property type="match status" value="1"/>
</dbReference>
<dbReference type="PROSITE" id="PS50068">
    <property type="entry name" value="LDLRA_2"/>
    <property type="match status" value="13"/>
</dbReference>
<dbReference type="GO" id="GO:0006897">
    <property type="term" value="P:endocytosis"/>
    <property type="evidence" value="ECO:0007669"/>
    <property type="project" value="UniProtKB-KW"/>
</dbReference>
<dbReference type="SMART" id="SM00135">
    <property type="entry name" value="LY"/>
    <property type="match status" value="9"/>
</dbReference>
<dbReference type="CDD" id="cd00112">
    <property type="entry name" value="LDLa"/>
    <property type="match status" value="13"/>
</dbReference>
<dbReference type="InterPro" id="IPR011042">
    <property type="entry name" value="6-blade_b-propeller_TolB-like"/>
</dbReference>
<feature type="region of interest" description="Disordered" evidence="16">
    <location>
        <begin position="1936"/>
        <end position="1958"/>
    </location>
</feature>
<dbReference type="SMART" id="SM00181">
    <property type="entry name" value="EGF"/>
    <property type="match status" value="9"/>
</dbReference>
<sequence length="1958" mass="216640">MFPRVEEHFHSLESQEEIAGPGPKMRAGGGQRFNLTSIANQTRARHLAKSPRIAQNGYGHGCGVGHGCVAAMLLLCGAILATAAGSQDAGTCEAGQFRCRDGGCILLAKMCDGHGDCKDGTDELDCDYRLCREPHWFPCAPPHGACLAVEIMCNGIDNCPGGEDELNCPGRTLFPQRRRNCSSSEWTCQQDRTCLPLELMCDGRADCSDRSDELAGCERQKTEANCPPEGHLCPNGRCLRRRQWLCDGHDDCGDGSDEKGCENLCQPQMGKFMCRNKEACLPLSDACDGHRDCSDDSDEAEGCHSPPDCKTKKCPPNATCHMMPSGGAECHCPVGFRQAKFEDKCVDIDECQESEQEQRDVCSQKCENQSGGFQCVCDEGYHLARDNRTCRAMATSSSTDQAPLLLYTTQMTVMGMHLQEDNDRNHVFLVAGNLTKVIGVAYDGSHIYWTNIQNEAESLVRAKGDGSQAETLLTSGLDAPEDLAVDWLTQNIYFSDNAMRHIAVCSHDGLNCAVLVTQDVHQPRSLALWPQRGLMFWTDWGVRPMIARASMDGTRSRPIVSDNIHWPNGIALDMHQQQGRIYWVDAKLGSVQTVRIDGSGRRTILDGVLKHPYGLALFEDQLFWSDWVTKSVHSCHKFTGKGHRVLAKDRTIYAVHVYHPAKQPQSSHGCQTASCSHFCLLAEPEAGGHSCACPDGMRLAADQQRCIRTEKRQRLFIGMQRVLLEIEHTAFGRHSVSASHVLDGFIDEMVFNPVNGSLIIADNRQRIIFEYHPAVKYMERLVSNLGNVSALAFDHLSRNIYWADAEKGVVELLSLQTRERALIRLFPGQEWPVGLAVVPGEGHLYVLLKSRRRSHIDRIPLSGKGEQVHVVEDDLGDDDFKLAVDPETHTLFWSDSDLGRISYTDYRTVQPQIFRGKLRRPYALALVQQDLFWSEMNSNGIYWAHKNNLGPRKRINVEPKDGPVSAPRMIPLAASSLPPRDSHPCQQQNGGCSHICVGEGAYHTVCLCPAGFVFRDAGNRTCMEALDCEFRCGSGECLTMAHRCNGHRDCLDSSDETDCDEEHRRRTKVMCSGRQFACHSGDQCVDKERRCDGRKDCQDQSDEQHCEKFDKTKKCHAHQHACDNGKCVDASLRCDGMNDCGDDSDEMHCGDSAVGCEEGMFRCSSGSCLPAGWECDGKIDCSDGSDEHDKCGRRSCPPEMHRCLLGQCLDKKLICNGHNDCGDGSDELNCSDEAKSNLSCPAEKFQCTSNPRICLPGRTRCNGTAECPRGEDEADCGDMCGIEEFQCRSGGQCIRREFRCDGDRDCTDGSDELACELVIKNRNQTEGIRPEASPSGRPCRASLFDCRDGQECVDMSRVCNGFPDCSNGMDEGPQCTTACSKSSCQHKCRATPSGAICSCHDGYRLDGDQRSCVDVDECQEQQPCAQLCENTLGSYQCQCHADFMLRQDRVSCKSLHAASALLFTSYNEVRNMTEQPVMLEVAWSANDSRISGFDVDVKRQVGYFSSEEDGLLYQIDLKNKQRIRGLAVDAPTKLSLDWATGNVYILSGGSGALEVQVCSFEAGMCGRIVKVKSPRHLKHLAVDGYHSRLFYVALRSESLGHSQSELHMSRLDGSRHELLLQRSDSYVSALTTDPHQQLLYFVDLHTRTLERMPYRPRNGPQRRPEVMLQKSNALLQPSGLSVFENHVYLVNLGAKEAVRCRMYGSRVCNFINLNVLNAQDVVVAAASRQPQPAAHPCVHAHCRGMCIQADYGYECMCGHQKVAEGEHCPHGSGNEVFLESKYSASESSPSSSDNQGTSFHWWLALLILAIGSLVAGLGYMYFQYRRRGHRDLNINLHFQNPLATLARADPKATESSAVVEFAPEQGYGSEEPASQPPAGMAAPNVFQRFMRSRQSRDDPMATELLLDTPRASTVHSLEGGRQRIGVPDILVAEFEDTAPPDCPAGQYGGRFPGDDPHA</sequence>
<dbReference type="SMART" id="SM00179">
    <property type="entry name" value="EGF_CA"/>
    <property type="match status" value="3"/>
</dbReference>
<dbReference type="InterPro" id="IPR023415">
    <property type="entry name" value="LDLR_class-A_CS"/>
</dbReference>
<evidence type="ECO:0000256" key="17">
    <source>
        <dbReference type="SAM" id="Phobius"/>
    </source>
</evidence>
<evidence type="ECO:0000256" key="14">
    <source>
        <dbReference type="PROSITE-ProRule" id="PRU00124"/>
    </source>
</evidence>
<dbReference type="SUPFAM" id="SSF57196">
    <property type="entry name" value="EGF/Laminin"/>
    <property type="match status" value="1"/>
</dbReference>
<dbReference type="PROSITE" id="PS51120">
    <property type="entry name" value="LDLRB"/>
    <property type="match status" value="3"/>
</dbReference>
<dbReference type="SUPFAM" id="SSF57424">
    <property type="entry name" value="LDL receptor-like module"/>
    <property type="match status" value="12"/>
</dbReference>
<feature type="disulfide bond" evidence="14">
    <location>
        <begin position="1156"/>
        <end position="1168"/>
    </location>
</feature>
<dbReference type="CDD" id="cd00054">
    <property type="entry name" value="EGF_CA"/>
    <property type="match status" value="2"/>
</dbReference>
<feature type="disulfide bond" evidence="14">
    <location>
        <begin position="1091"/>
        <end position="1106"/>
    </location>
</feature>
<evidence type="ECO:0000256" key="4">
    <source>
        <dbReference type="ARBA" id="ARBA00022583"/>
    </source>
</evidence>
<dbReference type="SUPFAM" id="SSF57184">
    <property type="entry name" value="Growth factor receptor domain"/>
    <property type="match status" value="2"/>
</dbReference>
<dbReference type="SUPFAM" id="SSF63825">
    <property type="entry name" value="YWTD domain"/>
    <property type="match status" value="3"/>
</dbReference>
<dbReference type="InterPro" id="IPR000033">
    <property type="entry name" value="LDLR_classB_rpt"/>
</dbReference>
<keyword evidence="12" id="KW-0325">Glycoprotein</keyword>
<dbReference type="FunFam" id="4.10.400.10:FF:000024">
    <property type="entry name" value="Low-density lipoprotein RecePtor related"/>
    <property type="match status" value="1"/>
</dbReference>
<feature type="disulfide bond" evidence="14">
    <location>
        <begin position="1163"/>
        <end position="1181"/>
    </location>
</feature>
<dbReference type="KEGG" id="dan:6502005"/>
<dbReference type="InterPro" id="IPR026823">
    <property type="entry name" value="cEGF"/>
</dbReference>
<name>B3MZU7_DROAN</name>
<dbReference type="InterPro" id="IPR002172">
    <property type="entry name" value="LDrepeatLR_classA_rpt"/>
</dbReference>
<dbReference type="InterPro" id="IPR018097">
    <property type="entry name" value="EGF_Ca-bd_CS"/>
</dbReference>
<protein>
    <submittedName>
        <fullName evidence="19">Uncharacterized protein, isoform A</fullName>
    </submittedName>
</protein>
<feature type="disulfide bond" evidence="14">
    <location>
        <begin position="1196"/>
        <end position="1208"/>
    </location>
</feature>
<feature type="disulfide bond" evidence="14">
    <location>
        <begin position="1300"/>
        <end position="1315"/>
    </location>
</feature>
<dbReference type="CTD" id="32367"/>
<evidence type="ECO:0000256" key="9">
    <source>
        <dbReference type="ARBA" id="ARBA00023136"/>
    </source>
</evidence>
<dbReference type="eggNOG" id="KOG1215">
    <property type="taxonomic scope" value="Eukaryota"/>
</dbReference>
<proteinExistence type="inferred from homology"/>
<keyword evidence="10 14" id="KW-1015">Disulfide bond</keyword>
<dbReference type="OMA" id="ECLTMAH"/>
<dbReference type="InterPro" id="IPR036055">
    <property type="entry name" value="LDL_receptor-like_sf"/>
</dbReference>
<dbReference type="InterPro" id="IPR051221">
    <property type="entry name" value="LDLR-related"/>
</dbReference>
<dbReference type="FunCoup" id="B3MZU7">
    <property type="interactions" value="2"/>
</dbReference>
<evidence type="ECO:0000256" key="16">
    <source>
        <dbReference type="SAM" id="MobiDB-lite"/>
    </source>
</evidence>
<dbReference type="Gene3D" id="2.10.25.10">
    <property type="entry name" value="Laminin"/>
    <property type="match status" value="4"/>
</dbReference>
<keyword evidence="5 17" id="KW-0812">Transmembrane</keyword>
<feature type="disulfide bond" evidence="14">
    <location>
        <begin position="1261"/>
        <end position="1276"/>
    </location>
</feature>
<comment type="subcellular location">
    <subcellularLocation>
        <location evidence="1">Membrane</location>
        <topology evidence="1">Single-pass type I membrane protein</topology>
    </subcellularLocation>
</comment>
<dbReference type="GO" id="GO:0043235">
    <property type="term" value="C:receptor complex"/>
    <property type="evidence" value="ECO:0007669"/>
    <property type="project" value="TreeGrafter"/>
</dbReference>
<evidence type="ECO:0000256" key="13">
    <source>
        <dbReference type="PROSITE-ProRule" id="PRU00076"/>
    </source>
</evidence>
<feature type="disulfide bond" evidence="14">
    <location>
        <begin position="1122"/>
        <end position="1140"/>
    </location>
</feature>
<reference evidence="19 20" key="1">
    <citation type="journal article" date="2007" name="Nature">
        <title>Evolution of genes and genomes on the Drosophila phylogeny.</title>
        <authorList>
            <consortium name="Drosophila 12 Genomes Consortium"/>
            <person name="Clark A.G."/>
            <person name="Eisen M.B."/>
            <person name="Smith D.R."/>
            <person name="Bergman C.M."/>
            <person name="Oliver B."/>
            <person name="Markow T.A."/>
            <person name="Kaufman T.C."/>
            <person name="Kellis M."/>
            <person name="Gelbart W."/>
            <person name="Iyer V.N."/>
            <person name="Pollard D.A."/>
            <person name="Sackton T.B."/>
            <person name="Larracuente A.M."/>
            <person name="Singh N.D."/>
            <person name="Abad J.P."/>
            <person name="Abt D.N."/>
            <person name="Adryan B."/>
            <person name="Aguade M."/>
            <person name="Akashi H."/>
            <person name="Anderson W.W."/>
            <person name="Aquadro C.F."/>
            <person name="Ardell D.H."/>
            <person name="Arguello R."/>
            <person name="Artieri C.G."/>
            <person name="Barbash D.A."/>
            <person name="Barker D."/>
            <person name="Barsanti P."/>
            <person name="Batterham P."/>
            <person name="Batzoglou S."/>
            <person name="Begun D."/>
            <person name="Bhutkar A."/>
            <person name="Blanco E."/>
            <person name="Bosak S.A."/>
            <person name="Bradley R.K."/>
            <person name="Brand A.D."/>
            <person name="Brent M.R."/>
            <person name="Brooks A.N."/>
            <person name="Brown R.H."/>
            <person name="Butlin R.K."/>
            <person name="Caggese C."/>
            <person name="Calvi B.R."/>
            <person name="Bernardo de Carvalho A."/>
            <person name="Caspi A."/>
            <person name="Castrezana S."/>
            <person name="Celniker S.E."/>
            <person name="Chang J.L."/>
            <person name="Chapple C."/>
            <person name="Chatterji S."/>
            <person name="Chinwalla A."/>
            <person name="Civetta A."/>
            <person name="Clifton S.W."/>
            <person name="Comeron J.M."/>
            <person name="Costello J.C."/>
            <person name="Coyne J.A."/>
            <person name="Daub J."/>
            <person name="David R.G."/>
            <person name="Delcher A.L."/>
            <person name="Delehaunty K."/>
            <person name="Do C.B."/>
            <person name="Ebling H."/>
            <person name="Edwards K."/>
            <person name="Eickbush T."/>
            <person name="Evans J.D."/>
            <person name="Filipski A."/>
            <person name="Findeiss S."/>
            <person name="Freyhult E."/>
            <person name="Fulton L."/>
            <person name="Fulton R."/>
            <person name="Garcia A.C."/>
            <person name="Gardiner A."/>
            <person name="Garfield D.A."/>
            <person name="Garvin B.E."/>
            <person name="Gibson G."/>
            <person name="Gilbert D."/>
            <person name="Gnerre S."/>
            <person name="Godfrey J."/>
            <person name="Good R."/>
            <person name="Gotea V."/>
            <person name="Gravely B."/>
            <person name="Greenberg A.J."/>
            <person name="Griffiths-Jones S."/>
            <person name="Gross S."/>
            <person name="Guigo R."/>
            <person name="Gustafson E.A."/>
            <person name="Haerty W."/>
            <person name="Hahn M.W."/>
            <person name="Halligan D.L."/>
            <person name="Halpern A.L."/>
            <person name="Halter G.M."/>
            <person name="Han M.V."/>
            <person name="Heger A."/>
            <person name="Hillier L."/>
            <person name="Hinrichs A.S."/>
            <person name="Holmes I."/>
            <person name="Hoskins R.A."/>
            <person name="Hubisz M.J."/>
            <person name="Hultmark D."/>
            <person name="Huntley M.A."/>
            <person name="Jaffe D.B."/>
            <person name="Jagadeeshan S."/>
            <person name="Jeck W.R."/>
            <person name="Johnson J."/>
            <person name="Jones C.D."/>
            <person name="Jordan W.C."/>
            <person name="Karpen G.H."/>
            <person name="Kataoka E."/>
            <person name="Keightley P.D."/>
            <person name="Kheradpour P."/>
            <person name="Kirkness E.F."/>
            <person name="Koerich L.B."/>
            <person name="Kristiansen K."/>
            <person name="Kudrna D."/>
            <person name="Kulathinal R.J."/>
            <person name="Kumar S."/>
            <person name="Kwok R."/>
            <person name="Lander E."/>
            <person name="Langley C.H."/>
            <person name="Lapoint R."/>
            <person name="Lazzaro B.P."/>
            <person name="Lee S.J."/>
            <person name="Levesque L."/>
            <person name="Li R."/>
            <person name="Lin C.F."/>
            <person name="Lin M.F."/>
            <person name="Lindblad-Toh K."/>
            <person name="Llopart A."/>
            <person name="Long M."/>
            <person name="Low L."/>
            <person name="Lozovsky E."/>
            <person name="Lu J."/>
            <person name="Luo M."/>
            <person name="Machado C.A."/>
            <person name="Makalowski W."/>
            <person name="Marzo M."/>
            <person name="Matsuda M."/>
            <person name="Matzkin L."/>
            <person name="McAllister B."/>
            <person name="McBride C.S."/>
            <person name="McKernan B."/>
            <person name="McKernan K."/>
            <person name="Mendez-Lago M."/>
            <person name="Minx P."/>
            <person name="Mollenhauer M.U."/>
            <person name="Montooth K."/>
            <person name="Mount S.M."/>
            <person name="Mu X."/>
            <person name="Myers E."/>
            <person name="Negre B."/>
            <person name="Newfeld S."/>
            <person name="Nielsen R."/>
            <person name="Noor M.A."/>
            <person name="O'Grady P."/>
            <person name="Pachter L."/>
            <person name="Papaceit M."/>
            <person name="Parisi M.J."/>
            <person name="Parisi M."/>
            <person name="Parts L."/>
            <person name="Pedersen J.S."/>
            <person name="Pesole G."/>
            <person name="Phillippy A.M."/>
            <person name="Ponting C.P."/>
            <person name="Pop M."/>
            <person name="Porcelli D."/>
            <person name="Powell J.R."/>
            <person name="Prohaska S."/>
            <person name="Pruitt K."/>
            <person name="Puig M."/>
            <person name="Quesneville H."/>
            <person name="Ram K.R."/>
            <person name="Rand D."/>
            <person name="Rasmussen M.D."/>
            <person name="Reed L.K."/>
            <person name="Reenan R."/>
            <person name="Reily A."/>
            <person name="Remington K.A."/>
            <person name="Rieger T.T."/>
            <person name="Ritchie M.G."/>
            <person name="Robin C."/>
            <person name="Rogers Y.H."/>
            <person name="Rohde C."/>
            <person name="Rozas J."/>
            <person name="Rubenfield M.J."/>
            <person name="Ruiz A."/>
            <person name="Russo S."/>
            <person name="Salzberg S.L."/>
            <person name="Sanchez-Gracia A."/>
            <person name="Saranga D.J."/>
            <person name="Sato H."/>
            <person name="Schaeffer S.W."/>
            <person name="Schatz M.C."/>
            <person name="Schlenke T."/>
            <person name="Schwartz R."/>
            <person name="Segarra C."/>
            <person name="Singh R.S."/>
            <person name="Sirot L."/>
            <person name="Sirota M."/>
            <person name="Sisneros N.B."/>
            <person name="Smith C.D."/>
            <person name="Smith T.F."/>
            <person name="Spieth J."/>
            <person name="Stage D.E."/>
            <person name="Stark A."/>
            <person name="Stephan W."/>
            <person name="Strausberg R.L."/>
            <person name="Strempel S."/>
            <person name="Sturgill D."/>
            <person name="Sutton G."/>
            <person name="Sutton G.G."/>
            <person name="Tao W."/>
            <person name="Teichmann S."/>
            <person name="Tobari Y.N."/>
            <person name="Tomimura Y."/>
            <person name="Tsolas J.M."/>
            <person name="Valente V.L."/>
            <person name="Venter E."/>
            <person name="Venter J.C."/>
            <person name="Vicario S."/>
            <person name="Vieira F.G."/>
            <person name="Vilella A.J."/>
            <person name="Villasante A."/>
            <person name="Walenz B."/>
            <person name="Wang J."/>
            <person name="Wasserman M."/>
            <person name="Watts T."/>
            <person name="Wilson D."/>
            <person name="Wilson R.K."/>
            <person name="Wing R.A."/>
            <person name="Wolfner M.F."/>
            <person name="Wong A."/>
            <person name="Wong G.K."/>
            <person name="Wu C.I."/>
            <person name="Wu G."/>
            <person name="Yamamoto D."/>
            <person name="Yang H.P."/>
            <person name="Yang S.P."/>
            <person name="Yorke J.A."/>
            <person name="Yoshida K."/>
            <person name="Zdobnov E."/>
            <person name="Zhang P."/>
            <person name="Zhang Y."/>
            <person name="Zimin A.V."/>
            <person name="Baldwin J."/>
            <person name="Abdouelleil A."/>
            <person name="Abdulkadir J."/>
            <person name="Abebe A."/>
            <person name="Abera B."/>
            <person name="Abreu J."/>
            <person name="Acer S.C."/>
            <person name="Aftuck L."/>
            <person name="Alexander A."/>
            <person name="An P."/>
            <person name="Anderson E."/>
            <person name="Anderson S."/>
            <person name="Arachi H."/>
            <person name="Azer M."/>
            <person name="Bachantsang P."/>
            <person name="Barry A."/>
            <person name="Bayul T."/>
            <person name="Berlin A."/>
            <person name="Bessette D."/>
            <person name="Bloom T."/>
            <person name="Blye J."/>
            <person name="Boguslavskiy L."/>
            <person name="Bonnet C."/>
            <person name="Boukhgalter B."/>
            <person name="Bourzgui I."/>
            <person name="Brown A."/>
            <person name="Cahill P."/>
            <person name="Channer S."/>
            <person name="Cheshatsang Y."/>
            <person name="Chuda L."/>
            <person name="Citroen M."/>
            <person name="Collymore A."/>
            <person name="Cooke P."/>
            <person name="Costello M."/>
            <person name="D'Aco K."/>
            <person name="Daza R."/>
            <person name="De Haan G."/>
            <person name="DeGray S."/>
            <person name="DeMaso C."/>
            <person name="Dhargay N."/>
            <person name="Dooley K."/>
            <person name="Dooley E."/>
            <person name="Doricent M."/>
            <person name="Dorje P."/>
            <person name="Dorjee K."/>
            <person name="Dupes A."/>
            <person name="Elong R."/>
            <person name="Falk J."/>
            <person name="Farina A."/>
            <person name="Faro S."/>
            <person name="Ferguson D."/>
            <person name="Fisher S."/>
            <person name="Foley C.D."/>
            <person name="Franke A."/>
            <person name="Friedrich D."/>
            <person name="Gadbois L."/>
            <person name="Gearin G."/>
            <person name="Gearin C.R."/>
            <person name="Giannoukos G."/>
            <person name="Goode T."/>
            <person name="Graham J."/>
            <person name="Grandbois E."/>
            <person name="Grewal S."/>
            <person name="Gyaltsen K."/>
            <person name="Hafez N."/>
            <person name="Hagos B."/>
            <person name="Hall J."/>
            <person name="Henson C."/>
            <person name="Hollinger A."/>
            <person name="Honan T."/>
            <person name="Huard M.D."/>
            <person name="Hughes L."/>
            <person name="Hurhula B."/>
            <person name="Husby M.E."/>
            <person name="Kamat A."/>
            <person name="Kanga B."/>
            <person name="Kashin S."/>
            <person name="Khazanovich D."/>
            <person name="Kisner P."/>
            <person name="Lance K."/>
            <person name="Lara M."/>
            <person name="Lee W."/>
            <person name="Lennon N."/>
            <person name="Letendre F."/>
            <person name="LeVine R."/>
            <person name="Lipovsky A."/>
            <person name="Liu X."/>
            <person name="Liu J."/>
            <person name="Liu S."/>
            <person name="Lokyitsang T."/>
            <person name="Lokyitsang Y."/>
            <person name="Lubonja R."/>
            <person name="Lui A."/>
            <person name="MacDonald P."/>
            <person name="Magnisalis V."/>
            <person name="Maru K."/>
            <person name="Matthews C."/>
            <person name="McCusker W."/>
            <person name="McDonough S."/>
            <person name="Mehta T."/>
            <person name="Meldrim J."/>
            <person name="Meneus L."/>
            <person name="Mihai O."/>
            <person name="Mihalev A."/>
            <person name="Mihova T."/>
            <person name="Mittelman R."/>
            <person name="Mlenga V."/>
            <person name="Montmayeur A."/>
            <person name="Mulrain L."/>
            <person name="Navidi A."/>
            <person name="Naylor J."/>
            <person name="Negash T."/>
            <person name="Nguyen T."/>
            <person name="Nguyen N."/>
            <person name="Nicol R."/>
            <person name="Norbu C."/>
            <person name="Norbu N."/>
            <person name="Novod N."/>
            <person name="O'Neill B."/>
            <person name="Osman S."/>
            <person name="Markiewicz E."/>
            <person name="Oyono O.L."/>
            <person name="Patti C."/>
            <person name="Phunkhang P."/>
            <person name="Pierre F."/>
            <person name="Priest M."/>
            <person name="Raghuraman S."/>
            <person name="Rege F."/>
            <person name="Reyes R."/>
            <person name="Rise C."/>
            <person name="Rogov P."/>
            <person name="Ross K."/>
            <person name="Ryan E."/>
            <person name="Settipalli S."/>
            <person name="Shea T."/>
            <person name="Sherpa N."/>
            <person name="Shi L."/>
            <person name="Shih D."/>
            <person name="Sparrow T."/>
            <person name="Spaulding J."/>
            <person name="Stalker J."/>
            <person name="Stange-Thomann N."/>
            <person name="Stavropoulos S."/>
            <person name="Stone C."/>
            <person name="Strader C."/>
            <person name="Tesfaye S."/>
            <person name="Thomson T."/>
            <person name="Thoulutsang Y."/>
            <person name="Thoulutsang D."/>
            <person name="Topham K."/>
            <person name="Topping I."/>
            <person name="Tsamla T."/>
            <person name="Vassiliev H."/>
            <person name="Vo A."/>
            <person name="Wangchuk T."/>
            <person name="Wangdi T."/>
            <person name="Weiand M."/>
            <person name="Wilkinson J."/>
            <person name="Wilson A."/>
            <person name="Yadav S."/>
            <person name="Young G."/>
            <person name="Yu Q."/>
            <person name="Zembek L."/>
            <person name="Zhong D."/>
            <person name="Zimmer A."/>
            <person name="Zwirko Z."/>
            <person name="Jaffe D.B."/>
            <person name="Alvarez P."/>
            <person name="Brockman W."/>
            <person name="Butler J."/>
            <person name="Chin C."/>
            <person name="Gnerre S."/>
            <person name="Grabherr M."/>
            <person name="Kleber M."/>
            <person name="Mauceli E."/>
            <person name="MacCallum I."/>
        </authorList>
    </citation>
    <scope>NUCLEOTIDE SEQUENCE [LARGE SCALE GENOMIC DNA]</scope>
    <source>
        <strain evidence="20">Tucson 14024-0371.13</strain>
    </source>
</reference>
<dbReference type="InterPro" id="IPR001881">
    <property type="entry name" value="EGF-like_Ca-bd_dom"/>
</dbReference>
<dbReference type="Pfam" id="PF12662">
    <property type="entry name" value="cEGF"/>
    <property type="match status" value="1"/>
</dbReference>
<evidence type="ECO:0000256" key="7">
    <source>
        <dbReference type="ARBA" id="ARBA00022737"/>
    </source>
</evidence>
<feature type="region of interest" description="Disordered" evidence="16">
    <location>
        <begin position="1"/>
        <end position="24"/>
    </location>
</feature>
<dbReference type="EMBL" id="CH902635">
    <property type="protein sequence ID" value="EDV33898.1"/>
    <property type="molecule type" value="Genomic_DNA"/>
</dbReference>
<evidence type="ECO:0000256" key="11">
    <source>
        <dbReference type="ARBA" id="ARBA00023170"/>
    </source>
</evidence>
<dbReference type="InterPro" id="IPR009030">
    <property type="entry name" value="Growth_fac_rcpt_cys_sf"/>
</dbReference>
<dbReference type="FunFam" id="2.10.25.10:FF:000009">
    <property type="entry name" value="Low-density lipoprotein receptor isoform 1"/>
    <property type="match status" value="2"/>
</dbReference>
<feature type="disulfide bond" evidence="14">
    <location>
        <begin position="1134"/>
        <end position="1149"/>
    </location>
</feature>
<dbReference type="PROSITE" id="PS01186">
    <property type="entry name" value="EGF_2"/>
    <property type="match status" value="1"/>
</dbReference>
<comment type="caution">
    <text evidence="13">Lacks conserved residue(s) required for the propagation of feature annotation.</text>
</comment>
<feature type="disulfide bond" evidence="14">
    <location>
        <begin position="111"/>
        <end position="126"/>
    </location>
</feature>
<evidence type="ECO:0000256" key="3">
    <source>
        <dbReference type="ARBA" id="ARBA00022536"/>
    </source>
</evidence>
<dbReference type="Gene3D" id="4.10.400.10">
    <property type="entry name" value="Low-density Lipoprotein Receptor"/>
    <property type="match status" value="13"/>
</dbReference>
<dbReference type="Pfam" id="PF00058">
    <property type="entry name" value="Ldl_recept_b"/>
    <property type="match status" value="3"/>
</dbReference>
<keyword evidence="3 13" id="KW-0245">EGF-like domain</keyword>
<keyword evidence="7" id="KW-0677">Repeat</keyword>
<dbReference type="GeneID" id="6502005"/>
<feature type="disulfide bond" evidence="14">
    <location>
        <begin position="99"/>
        <end position="117"/>
    </location>
</feature>
<evidence type="ECO:0000256" key="10">
    <source>
        <dbReference type="ARBA" id="ARBA00023157"/>
    </source>
</evidence>
<dbReference type="FunFam" id="4.10.400.10:FF:000065">
    <property type="entry name" value="Transmembrane protease serine 7"/>
    <property type="match status" value="2"/>
</dbReference>
<evidence type="ECO:0000256" key="8">
    <source>
        <dbReference type="ARBA" id="ARBA00022989"/>
    </source>
</evidence>
<keyword evidence="11" id="KW-0675">Receptor</keyword>
<keyword evidence="4" id="KW-0254">Endocytosis</keyword>
<dbReference type="SMART" id="SM00192">
    <property type="entry name" value="LDLa"/>
    <property type="match status" value="13"/>
</dbReference>
<dbReference type="OrthoDB" id="8831087at2759"/>
<feature type="disulfide bond" evidence="14">
    <location>
        <begin position="1044"/>
        <end position="1059"/>
    </location>
</feature>